<evidence type="ECO:0000256" key="1">
    <source>
        <dbReference type="ARBA" id="ARBA00022490"/>
    </source>
</evidence>
<dbReference type="EC" id="2.7.7.3" evidence="9"/>
<feature type="site" description="Transition state stabilizer" evidence="9">
    <location>
        <position position="18"/>
    </location>
</feature>
<dbReference type="CDD" id="cd02163">
    <property type="entry name" value="PPAT"/>
    <property type="match status" value="1"/>
</dbReference>
<dbReference type="GO" id="GO:0005737">
    <property type="term" value="C:cytoplasm"/>
    <property type="evidence" value="ECO:0007669"/>
    <property type="project" value="UniProtKB-SubCell"/>
</dbReference>
<dbReference type="PRINTS" id="PR01020">
    <property type="entry name" value="LPSBIOSNTHSS"/>
</dbReference>
<evidence type="ECO:0000259" key="10">
    <source>
        <dbReference type="Pfam" id="PF01467"/>
    </source>
</evidence>
<comment type="cofactor">
    <cofactor evidence="9">
        <name>Mg(2+)</name>
        <dbReference type="ChEBI" id="CHEBI:18420"/>
    </cofactor>
</comment>
<comment type="similarity">
    <text evidence="9">Belongs to the bacterial CoaD family.</text>
</comment>
<evidence type="ECO:0000313" key="13">
    <source>
        <dbReference type="Proteomes" id="UP000230008"/>
    </source>
</evidence>
<evidence type="ECO:0000256" key="5">
    <source>
        <dbReference type="ARBA" id="ARBA00022840"/>
    </source>
</evidence>
<dbReference type="GeneID" id="66261399"/>
<accession>A0A2D3SZ93</accession>
<evidence type="ECO:0000256" key="7">
    <source>
        <dbReference type="ARBA" id="ARBA00022993"/>
    </source>
</evidence>
<dbReference type="UniPathway" id="UPA00241">
    <property type="reaction ID" value="UER00355"/>
</dbReference>
<feature type="binding site" evidence="9">
    <location>
        <position position="42"/>
    </location>
    <ligand>
        <name>substrate</name>
    </ligand>
</feature>
<comment type="pathway">
    <text evidence="9">Cofactor biosynthesis; coenzyme A biosynthesis; CoA from (R)-pantothenate: step 4/5.</text>
</comment>
<dbReference type="NCBIfam" id="TIGR01510">
    <property type="entry name" value="coaD_prev_kdtB"/>
    <property type="match status" value="1"/>
</dbReference>
<dbReference type="InterPro" id="IPR014729">
    <property type="entry name" value="Rossmann-like_a/b/a_fold"/>
</dbReference>
<dbReference type="GO" id="GO:0004595">
    <property type="term" value="F:pantetheine-phosphate adenylyltransferase activity"/>
    <property type="evidence" value="ECO:0007669"/>
    <property type="project" value="UniProtKB-UniRule"/>
</dbReference>
<evidence type="ECO:0000256" key="2">
    <source>
        <dbReference type="ARBA" id="ARBA00022679"/>
    </source>
</evidence>
<feature type="binding site" evidence="9">
    <location>
        <begin position="89"/>
        <end position="91"/>
    </location>
    <ligand>
        <name>ATP</name>
        <dbReference type="ChEBI" id="CHEBI:30616"/>
    </ligand>
</feature>
<name>A0A2D3SZ93_9ENTR</name>
<keyword evidence="3 9" id="KW-0548">Nucleotidyltransferase</keyword>
<dbReference type="AlphaFoldDB" id="A0A2D3SZ93"/>
<dbReference type="NCBIfam" id="TIGR00125">
    <property type="entry name" value="cyt_tran_rel"/>
    <property type="match status" value="1"/>
</dbReference>
<dbReference type="GO" id="GO:0005524">
    <property type="term" value="F:ATP binding"/>
    <property type="evidence" value="ECO:0007669"/>
    <property type="project" value="UniProtKB-KW"/>
</dbReference>
<evidence type="ECO:0000313" key="12">
    <source>
        <dbReference type="EMBL" id="ATW29452.1"/>
    </source>
</evidence>
<dbReference type="GO" id="GO:0015937">
    <property type="term" value="P:coenzyme A biosynthetic process"/>
    <property type="evidence" value="ECO:0007669"/>
    <property type="project" value="UniProtKB-UniRule"/>
</dbReference>
<dbReference type="EMBL" id="CP022932">
    <property type="protein sequence ID" value="ASV33572.1"/>
    <property type="molecule type" value="Genomic_DNA"/>
</dbReference>
<comment type="function">
    <text evidence="9">Reversibly transfers an adenylyl group from ATP to 4'-phosphopantetheine, yielding dephospho-CoA (dPCoA) and pyrophosphate.</text>
</comment>
<comment type="subcellular location">
    <subcellularLocation>
        <location evidence="9">Cytoplasm</location>
    </subcellularLocation>
</comment>
<protein>
    <recommendedName>
        <fullName evidence="9">Phosphopantetheine adenylyltransferase</fullName>
        <ecNumber evidence="9">2.7.7.3</ecNumber>
    </recommendedName>
    <alternativeName>
        <fullName evidence="9">Dephospho-CoA pyrophosphorylase</fullName>
    </alternativeName>
    <alternativeName>
        <fullName evidence="9">Pantetheine-phosphate adenylyltransferase</fullName>
        <shortName evidence="9">PPAT</shortName>
    </alternativeName>
</protein>
<feature type="binding site" evidence="9">
    <location>
        <position position="99"/>
    </location>
    <ligand>
        <name>ATP</name>
        <dbReference type="ChEBI" id="CHEBI:30616"/>
    </ligand>
</feature>
<keyword evidence="5 9" id="KW-0067">ATP-binding</keyword>
<evidence type="ECO:0000256" key="4">
    <source>
        <dbReference type="ARBA" id="ARBA00022741"/>
    </source>
</evidence>
<dbReference type="Gene3D" id="3.40.50.620">
    <property type="entry name" value="HUPs"/>
    <property type="match status" value="1"/>
</dbReference>
<keyword evidence="2 9" id="KW-0808">Transferase</keyword>
<dbReference type="Proteomes" id="UP000792865">
    <property type="component" value="Chromosome"/>
</dbReference>
<comment type="catalytic activity">
    <reaction evidence="8 9">
        <text>(R)-4'-phosphopantetheine + ATP + H(+) = 3'-dephospho-CoA + diphosphate</text>
        <dbReference type="Rhea" id="RHEA:19801"/>
        <dbReference type="ChEBI" id="CHEBI:15378"/>
        <dbReference type="ChEBI" id="CHEBI:30616"/>
        <dbReference type="ChEBI" id="CHEBI:33019"/>
        <dbReference type="ChEBI" id="CHEBI:57328"/>
        <dbReference type="ChEBI" id="CHEBI:61723"/>
        <dbReference type="EC" id="2.7.7.3"/>
    </reaction>
</comment>
<gene>
    <name evidence="9" type="primary">coaD</name>
    <name evidence="12" type="ORF">BJP41_02810</name>
    <name evidence="11" type="ORF">CJJ18_05525</name>
</gene>
<feature type="binding site" evidence="9">
    <location>
        <position position="18"/>
    </location>
    <ligand>
        <name>ATP</name>
        <dbReference type="ChEBI" id="CHEBI:30616"/>
    </ligand>
</feature>
<keyword evidence="4 9" id="KW-0547">Nucleotide-binding</keyword>
<dbReference type="SMR" id="A0A2D3SZ93"/>
<comment type="subunit">
    <text evidence="9">Homohexamer.</text>
</comment>
<dbReference type="HAMAP" id="MF_00151">
    <property type="entry name" value="PPAT_bact"/>
    <property type="match status" value="1"/>
</dbReference>
<feature type="binding site" evidence="9">
    <location>
        <position position="10"/>
    </location>
    <ligand>
        <name>substrate</name>
    </ligand>
</feature>
<feature type="binding site" evidence="9">
    <location>
        <position position="74"/>
    </location>
    <ligand>
        <name>substrate</name>
    </ligand>
</feature>
<evidence type="ECO:0000256" key="8">
    <source>
        <dbReference type="ARBA" id="ARBA00029346"/>
    </source>
</evidence>
<evidence type="ECO:0000256" key="6">
    <source>
        <dbReference type="ARBA" id="ARBA00022842"/>
    </source>
</evidence>
<reference evidence="11" key="2">
    <citation type="submission" date="2017-08" db="EMBL/GenBank/DDBJ databases">
        <title>Genome sequence of Candidatus Hamiltonella defensa from Acyrthosiphon pisum strain MI47.</title>
        <authorList>
            <person name="Patel V.A."/>
            <person name="Chevignon G."/>
            <person name="Russell J.A."/>
            <person name="Oliver K.M."/>
        </authorList>
    </citation>
    <scope>NUCLEOTIDE SEQUENCE</scope>
    <source>
        <strain evidence="11">MI47</strain>
    </source>
</reference>
<dbReference type="Proteomes" id="UP000230008">
    <property type="component" value="Chromosome"/>
</dbReference>
<proteinExistence type="inferred from homology"/>
<dbReference type="OMA" id="MALMNRK"/>
<dbReference type="RefSeq" id="WP_015874171.1">
    <property type="nucleotide sequence ID" value="NZ_CADIJH010000001.1"/>
</dbReference>
<dbReference type="PANTHER" id="PTHR21342">
    <property type="entry name" value="PHOSPHOPANTETHEINE ADENYLYLTRANSFERASE"/>
    <property type="match status" value="1"/>
</dbReference>
<dbReference type="Pfam" id="PF01467">
    <property type="entry name" value="CTP_transf_like"/>
    <property type="match status" value="1"/>
</dbReference>
<sequence length="156" mass="17686">MSIRVIYPGTFDPITNGHLDLLSRACALFDHVILAIAESPNKKTLFSLNERVDLAKGATAHLNNIEVTSFHGLLIHFAQQKNIPILLRGIRSLSDFEQEWQLCHMNHRIMPELETLFLMPSEKWAFISSSLVKEIAQYRGDVSAFVPDCVKEALLR</sequence>
<dbReference type="InterPro" id="IPR004821">
    <property type="entry name" value="Cyt_trans-like"/>
</dbReference>
<feature type="domain" description="Cytidyltransferase-like" evidence="10">
    <location>
        <begin position="6"/>
        <end position="134"/>
    </location>
</feature>
<reference evidence="13" key="1">
    <citation type="submission" date="2016-10" db="EMBL/GenBank/DDBJ databases">
        <authorList>
            <person name="Chevignon G."/>
        </authorList>
    </citation>
    <scope>NUCLEOTIDE SEQUENCE [LARGE SCALE GENOMIC DNA]</scope>
    <source>
        <strain evidence="13">A2C</strain>
    </source>
</reference>
<dbReference type="SUPFAM" id="SSF52374">
    <property type="entry name" value="Nucleotidylyl transferase"/>
    <property type="match status" value="1"/>
</dbReference>
<keyword evidence="7 9" id="KW-0173">Coenzyme A biosynthesis</keyword>
<feature type="binding site" evidence="9">
    <location>
        <position position="88"/>
    </location>
    <ligand>
        <name>substrate</name>
    </ligand>
</feature>
<evidence type="ECO:0000256" key="3">
    <source>
        <dbReference type="ARBA" id="ARBA00022695"/>
    </source>
</evidence>
<dbReference type="EMBL" id="CP017606">
    <property type="protein sequence ID" value="ATW29452.1"/>
    <property type="molecule type" value="Genomic_DNA"/>
</dbReference>
<feature type="binding site" evidence="9">
    <location>
        <begin position="10"/>
        <end position="11"/>
    </location>
    <ligand>
        <name>ATP</name>
        <dbReference type="ChEBI" id="CHEBI:30616"/>
    </ligand>
</feature>
<reference evidence="12" key="4">
    <citation type="journal article" date="2018" name="Genome Biol. Evol.">
        <title>Culture-Facilitated Comparative Genomics of the Facultative Symbiont Hamiltonella defensa.</title>
        <authorList>
            <person name="Chevignon G."/>
            <person name="Boyd B.M."/>
            <person name="Brandt J.W."/>
            <person name="Oliver K.M."/>
            <person name="Strand M.R."/>
        </authorList>
    </citation>
    <scope>NUCLEOTIDE SEQUENCE</scope>
    <source>
        <strain evidence="12">A2C</strain>
    </source>
</reference>
<dbReference type="PANTHER" id="PTHR21342:SF1">
    <property type="entry name" value="PHOSPHOPANTETHEINE ADENYLYLTRANSFERASE"/>
    <property type="match status" value="1"/>
</dbReference>
<reference evidence="13" key="3">
    <citation type="submission" date="2017-11" db="EMBL/GenBank/DDBJ databases">
        <title>PacBio sequencing of new strain of the secondary endosymbiont Candidatus Hamiltonella defensa.</title>
        <authorList>
            <person name="Strand M.R."/>
            <person name="Oliver K."/>
        </authorList>
    </citation>
    <scope>NUCLEOTIDE SEQUENCE [LARGE SCALE GENOMIC DNA]</scope>
    <source>
        <strain evidence="13">A2C</strain>
    </source>
</reference>
<evidence type="ECO:0000313" key="11">
    <source>
        <dbReference type="EMBL" id="ASV33572.1"/>
    </source>
</evidence>
<dbReference type="InterPro" id="IPR001980">
    <property type="entry name" value="PPAT"/>
</dbReference>
<evidence type="ECO:0000256" key="9">
    <source>
        <dbReference type="HAMAP-Rule" id="MF_00151"/>
    </source>
</evidence>
<keyword evidence="6 9" id="KW-0460">Magnesium</keyword>
<feature type="binding site" evidence="9">
    <location>
        <begin position="124"/>
        <end position="130"/>
    </location>
    <ligand>
        <name>ATP</name>
        <dbReference type="ChEBI" id="CHEBI:30616"/>
    </ligand>
</feature>
<keyword evidence="1 9" id="KW-0963">Cytoplasm</keyword>
<organism evidence="12 13">
    <name type="scientific">Candidatus Williamhamiltonella defendens</name>
    <dbReference type="NCBI Taxonomy" id="138072"/>
    <lineage>
        <taxon>Bacteria</taxon>
        <taxon>Pseudomonadati</taxon>
        <taxon>Pseudomonadota</taxon>
        <taxon>Gammaproteobacteria</taxon>
        <taxon>Enterobacterales</taxon>
        <taxon>Enterobacteriaceae</taxon>
        <taxon>aphid secondary symbionts</taxon>
        <taxon>Candidatus Williamhamiltonella</taxon>
    </lineage>
</organism>